<keyword evidence="3" id="KW-1185">Reference proteome</keyword>
<dbReference type="Gene3D" id="3.40.220.10">
    <property type="entry name" value="Leucine Aminopeptidase, subunit E, domain 1"/>
    <property type="match status" value="1"/>
</dbReference>
<dbReference type="AlphaFoldDB" id="E3GNF4"/>
<evidence type="ECO:0000313" key="3">
    <source>
        <dbReference type="Proteomes" id="UP000006873"/>
    </source>
</evidence>
<organism evidence="2 3">
    <name type="scientific">Eubacterium callanderi</name>
    <dbReference type="NCBI Taxonomy" id="53442"/>
    <lineage>
        <taxon>Bacteria</taxon>
        <taxon>Bacillati</taxon>
        <taxon>Bacillota</taxon>
        <taxon>Clostridia</taxon>
        <taxon>Eubacteriales</taxon>
        <taxon>Eubacteriaceae</taxon>
        <taxon>Eubacterium</taxon>
    </lineage>
</organism>
<gene>
    <name evidence="2" type="ordered locus">ELI_2850</name>
</gene>
<sequence length="68" mass="7593">MAPVQEGLYLWQGDITTLQADAIVNAANSQLLGCFVPSYRCIDNVIHTYASVQLRQACHELMVRQETP</sequence>
<dbReference type="HOGENOM" id="CLU_2787645_0_0_9"/>
<dbReference type="InterPro" id="IPR002589">
    <property type="entry name" value="Macro_dom"/>
</dbReference>
<dbReference type="GeneID" id="71415474"/>
<dbReference type="SUPFAM" id="SSF52949">
    <property type="entry name" value="Macro domain-like"/>
    <property type="match status" value="1"/>
</dbReference>
<evidence type="ECO:0000259" key="1">
    <source>
        <dbReference type="PROSITE" id="PS51154"/>
    </source>
</evidence>
<dbReference type="Proteomes" id="UP000006873">
    <property type="component" value="Chromosome"/>
</dbReference>
<dbReference type="RefSeq" id="WP_013381151.1">
    <property type="nucleotide sequence ID" value="NC_014624.2"/>
</dbReference>
<accession>E3GNF4</accession>
<protein>
    <submittedName>
        <fullName evidence="2">Appr-1-p processing enzyme family domain protein</fullName>
    </submittedName>
</protein>
<reference evidence="2 3" key="2">
    <citation type="journal article" date="2011" name="J. Bacteriol.">
        <title>Complete genome sequence of a carbon monoxide-utilizing acetogen, Eubacterium limosum KIST612.</title>
        <authorList>
            <person name="Roh H."/>
            <person name="Ko H.J."/>
            <person name="Kim D."/>
            <person name="Choi D.G."/>
            <person name="Park S."/>
            <person name="Kim S."/>
            <person name="Chang I.S."/>
            <person name="Choi I.G."/>
        </authorList>
    </citation>
    <scope>NUCLEOTIDE SEQUENCE [LARGE SCALE GENOMIC DNA]</scope>
    <source>
        <strain evidence="2 3">KIST612</strain>
    </source>
</reference>
<evidence type="ECO:0000313" key="2">
    <source>
        <dbReference type="EMBL" id="ADO37831.1"/>
    </source>
</evidence>
<feature type="domain" description="Macro" evidence="1">
    <location>
        <begin position="1"/>
        <end position="68"/>
    </location>
</feature>
<dbReference type="eggNOG" id="COG2110">
    <property type="taxonomic scope" value="Bacteria"/>
</dbReference>
<name>E3GNF4_9FIRM</name>
<reference key="1">
    <citation type="submission" date="2010-09" db="EMBL/GenBank/DDBJ databases">
        <authorList>
            <person name="Roh H."/>
            <person name="Ko H.-J."/>
            <person name="Kim D."/>
            <person name="Choi D.G."/>
            <person name="Park S."/>
            <person name="Kim S."/>
            <person name="Kim K.H."/>
            <person name="Chang I.S."/>
            <person name="Choi I.-G."/>
        </authorList>
    </citation>
    <scope>NUCLEOTIDE SEQUENCE</scope>
    <source>
        <strain>KIST612</strain>
    </source>
</reference>
<dbReference type="EMBL" id="CP002273">
    <property type="protein sequence ID" value="ADO37831.1"/>
    <property type="molecule type" value="Genomic_DNA"/>
</dbReference>
<dbReference type="KEGG" id="elm:ELI_2850"/>
<proteinExistence type="predicted"/>
<dbReference type="InterPro" id="IPR043472">
    <property type="entry name" value="Macro_dom-like"/>
</dbReference>
<dbReference type="PROSITE" id="PS51154">
    <property type="entry name" value="MACRO"/>
    <property type="match status" value="1"/>
</dbReference>